<keyword evidence="3" id="KW-1185">Reference proteome</keyword>
<accession>A0AAD5KWV2</accession>
<evidence type="ECO:0000256" key="1">
    <source>
        <dbReference type="SAM" id="SignalP"/>
    </source>
</evidence>
<dbReference type="AlphaFoldDB" id="A0AAD5KWV2"/>
<evidence type="ECO:0000313" key="3">
    <source>
        <dbReference type="Proteomes" id="UP000820818"/>
    </source>
</evidence>
<feature type="chain" id="PRO_5042183036" evidence="1">
    <location>
        <begin position="22"/>
        <end position="146"/>
    </location>
</feature>
<reference evidence="2 3" key="1">
    <citation type="submission" date="2022-05" db="EMBL/GenBank/DDBJ databases">
        <title>A multi-omics perspective on studying reproductive biology in Daphnia sinensis.</title>
        <authorList>
            <person name="Jia J."/>
        </authorList>
    </citation>
    <scope>NUCLEOTIDE SEQUENCE [LARGE SCALE GENOMIC DNA]</scope>
    <source>
        <strain evidence="2 3">WSL</strain>
    </source>
</reference>
<dbReference type="Proteomes" id="UP000820818">
    <property type="component" value="Linkage Group LG3"/>
</dbReference>
<proteinExistence type="predicted"/>
<organism evidence="2 3">
    <name type="scientific">Daphnia sinensis</name>
    <dbReference type="NCBI Taxonomy" id="1820382"/>
    <lineage>
        <taxon>Eukaryota</taxon>
        <taxon>Metazoa</taxon>
        <taxon>Ecdysozoa</taxon>
        <taxon>Arthropoda</taxon>
        <taxon>Crustacea</taxon>
        <taxon>Branchiopoda</taxon>
        <taxon>Diplostraca</taxon>
        <taxon>Cladocera</taxon>
        <taxon>Anomopoda</taxon>
        <taxon>Daphniidae</taxon>
        <taxon>Daphnia</taxon>
        <taxon>Daphnia similis group</taxon>
    </lineage>
</organism>
<dbReference type="EMBL" id="WJBH02000003">
    <property type="protein sequence ID" value="KAI9561114.1"/>
    <property type="molecule type" value="Genomic_DNA"/>
</dbReference>
<comment type="caution">
    <text evidence="2">The sequence shown here is derived from an EMBL/GenBank/DDBJ whole genome shotgun (WGS) entry which is preliminary data.</text>
</comment>
<protein>
    <submittedName>
        <fullName evidence="2">Uncharacterized protein</fullName>
    </submittedName>
</protein>
<keyword evidence="1" id="KW-0732">Signal</keyword>
<feature type="signal peptide" evidence="1">
    <location>
        <begin position="1"/>
        <end position="21"/>
    </location>
</feature>
<gene>
    <name evidence="2" type="ORF">GHT06_012070</name>
</gene>
<evidence type="ECO:0000313" key="2">
    <source>
        <dbReference type="EMBL" id="KAI9561114.1"/>
    </source>
</evidence>
<name>A0AAD5KWV2_9CRUS</name>
<sequence>MTGSYLLAILFCTQVILTANGRPVGDDGEWMDDVSLNPEIMGLSGEEDNALSRSSPAVEDNGEWVDDVTGNMFIMGEDPLSQSTGLSDDVNARKKRGVGKKILKLLKKASKKLKRDVIDTLTVEREKQSPTKIKLEKTLLQTMKKP</sequence>